<dbReference type="AlphaFoldDB" id="A0A445AEF5"/>
<reference evidence="1 2" key="1">
    <citation type="submission" date="2019-01" db="EMBL/GenBank/DDBJ databases">
        <title>Sequencing of cultivated peanut Arachis hypogaea provides insights into genome evolution and oil improvement.</title>
        <authorList>
            <person name="Chen X."/>
        </authorList>
    </citation>
    <scope>NUCLEOTIDE SEQUENCE [LARGE SCALE GENOMIC DNA]</scope>
    <source>
        <strain evidence="2">cv. Fuhuasheng</strain>
        <tissue evidence="1">Leaves</tissue>
    </source>
</reference>
<evidence type="ECO:0000313" key="1">
    <source>
        <dbReference type="EMBL" id="RYR24792.1"/>
    </source>
</evidence>
<dbReference type="EMBL" id="SDMP01000012">
    <property type="protein sequence ID" value="RYR24792.1"/>
    <property type="molecule type" value="Genomic_DNA"/>
</dbReference>
<organism evidence="1 2">
    <name type="scientific">Arachis hypogaea</name>
    <name type="common">Peanut</name>
    <dbReference type="NCBI Taxonomy" id="3818"/>
    <lineage>
        <taxon>Eukaryota</taxon>
        <taxon>Viridiplantae</taxon>
        <taxon>Streptophyta</taxon>
        <taxon>Embryophyta</taxon>
        <taxon>Tracheophyta</taxon>
        <taxon>Spermatophyta</taxon>
        <taxon>Magnoliopsida</taxon>
        <taxon>eudicotyledons</taxon>
        <taxon>Gunneridae</taxon>
        <taxon>Pentapetalae</taxon>
        <taxon>rosids</taxon>
        <taxon>fabids</taxon>
        <taxon>Fabales</taxon>
        <taxon>Fabaceae</taxon>
        <taxon>Papilionoideae</taxon>
        <taxon>50 kb inversion clade</taxon>
        <taxon>dalbergioids sensu lato</taxon>
        <taxon>Dalbergieae</taxon>
        <taxon>Pterocarpus clade</taxon>
        <taxon>Arachis</taxon>
    </lineage>
</organism>
<accession>A0A445AEF5</accession>
<sequence length="204" mass="22696">MNSRPENYVHAWLTMGSYNEIYEYHINPIRGQELWETSQYLYCLSPVRSKPCGRPSHYARKKYAHEAPVRGSQERTTRKLKRKYSKFTYAANKSDAGAKSKEGEVVSAEGKAGAEGGQTEIQIEAAKTTKNVKKGLPRTKSKKHNKLPIKRTTASTDATIAAAPHPTEILRETVQGASAVTSEKLASFLKFVPTPGFNPLRKSV</sequence>
<keyword evidence="2" id="KW-1185">Reference proteome</keyword>
<evidence type="ECO:0000313" key="2">
    <source>
        <dbReference type="Proteomes" id="UP000289738"/>
    </source>
</evidence>
<name>A0A445AEF5_ARAHY</name>
<comment type="caution">
    <text evidence="1">The sequence shown here is derived from an EMBL/GenBank/DDBJ whole genome shotgun (WGS) entry which is preliminary data.</text>
</comment>
<protein>
    <submittedName>
        <fullName evidence="1">Uncharacterized protein</fullName>
    </submittedName>
</protein>
<proteinExistence type="predicted"/>
<gene>
    <name evidence="1" type="ORF">Ahy_B02g058334</name>
</gene>
<dbReference type="Proteomes" id="UP000289738">
    <property type="component" value="Chromosome B02"/>
</dbReference>